<sequence length="168" mass="19969">MAKWLSKEEKLKIIKISKIKTIDKTALEYGIGRSSIKEWIKAYKLLGEKGLEYGNGIRAKKTKRTGRPKSLNFNEMTKQELIEYIEAMNDIKKYLEKSTKKKKYFVIFSLKKKYQISYLCWLLNVSKSGYYKWIKNGMNEFNKWDTFLANIIKRKCLVICVTYKNNYV</sequence>
<name>A0ABM8BXP4_9MOLU</name>
<proteinExistence type="predicted"/>
<gene>
    <name evidence="1" type="ORF">SHM_21420</name>
</gene>
<organism evidence="1 2">
    <name type="scientific">Spiroplasma ixodetis</name>
    <dbReference type="NCBI Taxonomy" id="2141"/>
    <lineage>
        <taxon>Bacteria</taxon>
        <taxon>Bacillati</taxon>
        <taxon>Mycoplasmatota</taxon>
        <taxon>Mollicutes</taxon>
        <taxon>Entomoplasmatales</taxon>
        <taxon>Spiroplasmataceae</taxon>
        <taxon>Spiroplasma</taxon>
    </lineage>
</organism>
<keyword evidence="2" id="KW-1185">Reference proteome</keyword>
<dbReference type="RefSeq" id="WP_281748258.1">
    <property type="nucleotide sequence ID" value="NZ_AP026933.1"/>
</dbReference>
<accession>A0ABM8BXP4</accession>
<protein>
    <recommendedName>
        <fullName evidence="3">Transposase</fullName>
    </recommendedName>
</protein>
<dbReference type="Proteomes" id="UP001163387">
    <property type="component" value="Chromosome"/>
</dbReference>
<evidence type="ECO:0008006" key="3">
    <source>
        <dbReference type="Google" id="ProtNLM"/>
    </source>
</evidence>
<reference evidence="1 2" key="1">
    <citation type="journal article" date="2022" name="Front. Microbiol.">
        <title>Male-killing mechanisms vary between Spiroplasma species.</title>
        <authorList>
            <person name="Arai H."/>
            <person name="Inoue M."/>
            <person name="Kageyama D."/>
        </authorList>
    </citation>
    <scope>NUCLEOTIDE SEQUENCE [LARGE SCALE GENOMIC DNA]</scope>
    <source>
        <strain evidence="2">sHm</strain>
    </source>
</reference>
<evidence type="ECO:0000313" key="1">
    <source>
        <dbReference type="EMBL" id="BDT04496.1"/>
    </source>
</evidence>
<evidence type="ECO:0000313" key="2">
    <source>
        <dbReference type="Proteomes" id="UP001163387"/>
    </source>
</evidence>
<dbReference type="EMBL" id="AP026933">
    <property type="protein sequence ID" value="BDT04496.1"/>
    <property type="molecule type" value="Genomic_DNA"/>
</dbReference>